<proteinExistence type="inferred from homology"/>
<comment type="catalytic activity">
    <reaction evidence="3">
        <text>a 2'-deoxyadenosine in DNA + S-adenosyl-L-methionine = an N(6)-methyl-2'-deoxyadenosine in DNA + S-adenosyl-L-homocysteine + H(+)</text>
        <dbReference type="Rhea" id="RHEA:15197"/>
        <dbReference type="Rhea" id="RHEA-COMP:12418"/>
        <dbReference type="Rhea" id="RHEA-COMP:12419"/>
        <dbReference type="ChEBI" id="CHEBI:15378"/>
        <dbReference type="ChEBI" id="CHEBI:57856"/>
        <dbReference type="ChEBI" id="CHEBI:59789"/>
        <dbReference type="ChEBI" id="CHEBI:90615"/>
        <dbReference type="ChEBI" id="CHEBI:90616"/>
        <dbReference type="EC" id="2.1.1.72"/>
    </reaction>
</comment>
<dbReference type="PIRSF" id="PIRSF036758">
    <property type="entry name" value="Aden_M_ParB"/>
    <property type="match status" value="1"/>
</dbReference>
<comment type="similarity">
    <text evidence="4">Belongs to the N(4)/N(6)-methyltransferase family.</text>
</comment>
<gene>
    <name evidence="6" type="ORF">ABVQ20_20245</name>
</gene>
<comment type="caution">
    <text evidence="6">The sequence shown here is derived from an EMBL/GenBank/DDBJ whole genome shotgun (WGS) entry which is preliminary data.</text>
</comment>
<organism evidence="6 7">
    <name type="scientific">Mesorhizobium shangrilense</name>
    <dbReference type="NCBI Taxonomy" id="460060"/>
    <lineage>
        <taxon>Bacteria</taxon>
        <taxon>Pseudomonadati</taxon>
        <taxon>Pseudomonadota</taxon>
        <taxon>Alphaproteobacteria</taxon>
        <taxon>Hyphomicrobiales</taxon>
        <taxon>Phyllobacteriaceae</taxon>
        <taxon>Mesorhizobium</taxon>
    </lineage>
</organism>
<dbReference type="EC" id="2.1.1.-" evidence="4"/>
<keyword evidence="7" id="KW-1185">Reference proteome</keyword>
<dbReference type="RefSeq" id="WP_354461256.1">
    <property type="nucleotide sequence ID" value="NZ_JBEWSZ010000001.1"/>
</dbReference>
<dbReference type="InterPro" id="IPR036086">
    <property type="entry name" value="ParB/Sulfiredoxin_sf"/>
</dbReference>
<dbReference type="Gene3D" id="3.40.50.150">
    <property type="entry name" value="Vaccinia Virus protein VP39"/>
    <property type="match status" value="1"/>
</dbReference>
<protein>
    <recommendedName>
        <fullName evidence="4">Methyltransferase</fullName>
        <ecNumber evidence="4">2.1.1.-</ecNumber>
    </recommendedName>
</protein>
<accession>A0ABV2DGY8</accession>
<dbReference type="GO" id="GO:0008168">
    <property type="term" value="F:methyltransferase activity"/>
    <property type="evidence" value="ECO:0007669"/>
    <property type="project" value="UniProtKB-KW"/>
</dbReference>
<name>A0ABV2DGY8_9HYPH</name>
<dbReference type="SUPFAM" id="SSF53335">
    <property type="entry name" value="S-adenosyl-L-methionine-dependent methyltransferases"/>
    <property type="match status" value="1"/>
</dbReference>
<dbReference type="Gene3D" id="3.90.1530.10">
    <property type="entry name" value="Conserved hypothetical protein from pyrococcus furiosus pfu- 392566-001, ParB domain"/>
    <property type="match status" value="1"/>
</dbReference>
<dbReference type="InterPro" id="IPR001091">
    <property type="entry name" value="RM_Methyltransferase"/>
</dbReference>
<evidence type="ECO:0000256" key="1">
    <source>
        <dbReference type="ARBA" id="ARBA00022603"/>
    </source>
</evidence>
<dbReference type="InterPro" id="IPR002941">
    <property type="entry name" value="DNA_methylase_N4/N6"/>
</dbReference>
<dbReference type="Pfam" id="PF01555">
    <property type="entry name" value="N6_N4_Mtase"/>
    <property type="match status" value="1"/>
</dbReference>
<dbReference type="EMBL" id="JBEWSZ010000001">
    <property type="protein sequence ID" value="MET2829306.1"/>
    <property type="molecule type" value="Genomic_DNA"/>
</dbReference>
<dbReference type="InterPro" id="IPR029063">
    <property type="entry name" value="SAM-dependent_MTases_sf"/>
</dbReference>
<evidence type="ECO:0000256" key="3">
    <source>
        <dbReference type="ARBA" id="ARBA00047942"/>
    </source>
</evidence>
<evidence type="ECO:0000259" key="5">
    <source>
        <dbReference type="SMART" id="SM00470"/>
    </source>
</evidence>
<keyword evidence="1 6" id="KW-0489">Methyltransferase</keyword>
<evidence type="ECO:0000313" key="7">
    <source>
        <dbReference type="Proteomes" id="UP001548832"/>
    </source>
</evidence>
<reference evidence="6 7" key="1">
    <citation type="submission" date="2024-06" db="EMBL/GenBank/DDBJ databases">
        <authorList>
            <person name="Kim D.-U."/>
        </authorList>
    </citation>
    <scope>NUCLEOTIDE SEQUENCE [LARGE SCALE GENOMIC DNA]</scope>
    <source>
        <strain evidence="6 7">KACC15460</strain>
    </source>
</reference>
<keyword evidence="2" id="KW-0808">Transferase</keyword>
<evidence type="ECO:0000313" key="6">
    <source>
        <dbReference type="EMBL" id="MET2829306.1"/>
    </source>
</evidence>
<dbReference type="InterPro" id="IPR015840">
    <property type="entry name" value="DNA_MeTrfase_ParB"/>
</dbReference>
<evidence type="ECO:0000256" key="2">
    <source>
        <dbReference type="ARBA" id="ARBA00022679"/>
    </source>
</evidence>
<dbReference type="GO" id="GO:0032259">
    <property type="term" value="P:methylation"/>
    <property type="evidence" value="ECO:0007669"/>
    <property type="project" value="UniProtKB-KW"/>
</dbReference>
<dbReference type="InterPro" id="IPR003115">
    <property type="entry name" value="ParB_N"/>
</dbReference>
<dbReference type="SMART" id="SM00470">
    <property type="entry name" value="ParB"/>
    <property type="match status" value="1"/>
</dbReference>
<sequence length="445" mass="49484">MKLEIKYIHPSHLKPSEYTARHHNRKQKRKLKALIEKNGIVRPIVIEAGNKIVDGHAIYEVALELGLQEVPTTSVEHLPVSEIRALRIALNRLPEQAVWDKKALKRELGYFVEIGYDLDLIGFETVDVESLLEIDTTSPSDIEELDSRMLSRLAVTRLGDVWELGGAGKVHRIVCGSSLDTAVTQLLFGEKTAAACVTDPPFNLPANSISGLGKVAHRDFAMAAGEMSDAEFEVFLASTLRTVLAHVGRGGVSFLYIDWRHVDVLMMTAKRLGCEILNLAVWVKTNAGMGSLYRSQHELVVVLKRQGEPHRNNVELGKHGRSRSNVWQYRGVNVFGPERHLLQEHPTVKPAAMLADAIRDTTQPGDTVFDPFLGSGSTMIAAERTHRLCYGIEIEPTFVDLSIRRWQAETGRDAVRTRDGMTFDEAAEIAEAERMVGDAEEGEKP</sequence>
<dbReference type="PRINTS" id="PR00508">
    <property type="entry name" value="S21N4MTFRASE"/>
</dbReference>
<dbReference type="Proteomes" id="UP001548832">
    <property type="component" value="Unassembled WGS sequence"/>
</dbReference>
<dbReference type="SUPFAM" id="SSF110849">
    <property type="entry name" value="ParB/Sulfiredoxin"/>
    <property type="match status" value="1"/>
</dbReference>
<evidence type="ECO:0000256" key="4">
    <source>
        <dbReference type="RuleBase" id="RU362026"/>
    </source>
</evidence>
<feature type="domain" description="ParB-like N-terminal" evidence="5">
    <location>
        <begin position="6"/>
        <end position="92"/>
    </location>
</feature>